<evidence type="ECO:0000313" key="3">
    <source>
        <dbReference type="Proteomes" id="UP000363661"/>
    </source>
</evidence>
<proteinExistence type="predicted"/>
<keyword evidence="1" id="KW-0812">Transmembrane</keyword>
<reference evidence="2 3" key="1">
    <citation type="submission" date="2019-07" db="EMBL/GenBank/DDBJ databases">
        <authorList>
            <person name="Hibberd C M."/>
            <person name="Gehrig L. J."/>
            <person name="Chang H.-W."/>
            <person name="Venkatesh S."/>
        </authorList>
    </citation>
    <scope>NUCLEOTIDE SEQUENCE [LARGE SCALE GENOMIC DNA]</scope>
    <source>
        <strain evidence="2">Ruminococcus_torques_SSTS_Bg7063</strain>
    </source>
</reference>
<sequence length="345" mass="39390">MSTRNQRKQDNSIKEKTSDELLEEIAVNKRKLKRSFVFAFVALIAVIALGIAWFMSNSKVTSTGTSVSAQDDRLFELASVGERQTAEASYLKDESEKNILSAGAERTYDSYIENGTEVREKQKYHVGTGSLAWYLDSQESILPGANGKLEFYIIPKKDDVKSVTVSFDINGYVYTTENKRVVKPADTTLQNLIQGHILFFQQLDDVYGYQKWLEADKPFVIKAPNNGSFQKDVPYKVTIYWIWPQYFRNYVYTQKSTQGDLFTDAANQTSDSDYARINTFINNQRTVETSQNKLFYDESSEVQVTSPINKDMAQDTLDQCSKYYNKADEYIGTNAKYIYVGIKAN</sequence>
<name>A0A564UHP5_9FIRM</name>
<feature type="transmembrane region" description="Helical" evidence="1">
    <location>
        <begin position="36"/>
        <end position="55"/>
    </location>
</feature>
<keyword evidence="1" id="KW-1133">Transmembrane helix</keyword>
<accession>A0A564UHP5</accession>
<dbReference type="EMBL" id="CABHNA010000086">
    <property type="protein sequence ID" value="VUX19068.1"/>
    <property type="molecule type" value="Genomic_DNA"/>
</dbReference>
<keyword evidence="3" id="KW-1185">Reference proteome</keyword>
<evidence type="ECO:0000313" key="2">
    <source>
        <dbReference type="EMBL" id="VUX19068.1"/>
    </source>
</evidence>
<dbReference type="AlphaFoldDB" id="A0A564UHP5"/>
<gene>
    <name evidence="2" type="ORF">RTSSTS7063_02491</name>
</gene>
<evidence type="ECO:0000256" key="1">
    <source>
        <dbReference type="SAM" id="Phobius"/>
    </source>
</evidence>
<organism evidence="2 3">
    <name type="scientific">[Ruminococcus] torques</name>
    <dbReference type="NCBI Taxonomy" id="33039"/>
    <lineage>
        <taxon>Bacteria</taxon>
        <taxon>Bacillati</taxon>
        <taxon>Bacillota</taxon>
        <taxon>Clostridia</taxon>
        <taxon>Lachnospirales</taxon>
        <taxon>Lachnospiraceae</taxon>
        <taxon>Mediterraneibacter</taxon>
    </lineage>
</organism>
<dbReference type="Proteomes" id="UP000363661">
    <property type="component" value="Unassembled WGS sequence"/>
</dbReference>
<protein>
    <submittedName>
        <fullName evidence="2">Uncharacterized protein</fullName>
    </submittedName>
</protein>
<keyword evidence="1" id="KW-0472">Membrane</keyword>
<dbReference type="RefSeq" id="WP_144367710.1">
    <property type="nucleotide sequence ID" value="NZ_CABHNA010000086.1"/>
</dbReference>